<evidence type="ECO:0000313" key="9">
    <source>
        <dbReference type="EMBL" id="GAA3976533.1"/>
    </source>
</evidence>
<dbReference type="InterPro" id="IPR002912">
    <property type="entry name" value="ACT_dom"/>
</dbReference>
<dbReference type="PROSITE" id="PS51671">
    <property type="entry name" value="ACT"/>
    <property type="match status" value="1"/>
</dbReference>
<dbReference type="Gene3D" id="3.30.70.260">
    <property type="match status" value="1"/>
</dbReference>
<comment type="function">
    <text evidence="6">In eubacteria ppGpp (guanosine 3'-diphosphate 5'-diphosphate) is a mediator of the stringent response that coordinates a variety of cellular activities in response to changes in nutritional abundance.</text>
</comment>
<organism evidence="9 10">
    <name type="scientific">Allohahella marinimesophila</name>
    <dbReference type="NCBI Taxonomy" id="1054972"/>
    <lineage>
        <taxon>Bacteria</taxon>
        <taxon>Pseudomonadati</taxon>
        <taxon>Pseudomonadota</taxon>
        <taxon>Gammaproteobacteria</taxon>
        <taxon>Oceanospirillales</taxon>
        <taxon>Hahellaceae</taxon>
        <taxon>Allohahella</taxon>
    </lineage>
</organism>
<accession>A0ABP7Q4P9</accession>
<dbReference type="InterPro" id="IPR004811">
    <property type="entry name" value="RelA/Spo_fam"/>
</dbReference>
<evidence type="ECO:0000313" key="10">
    <source>
        <dbReference type="Proteomes" id="UP001501337"/>
    </source>
</evidence>
<dbReference type="SUPFAM" id="SSF81271">
    <property type="entry name" value="TGS-like"/>
    <property type="match status" value="1"/>
</dbReference>
<dbReference type="InterPro" id="IPR033655">
    <property type="entry name" value="TGS_RelA/SpoT"/>
</dbReference>
<evidence type="ECO:0000256" key="1">
    <source>
        <dbReference type="ARBA" id="ARBA00019852"/>
    </source>
</evidence>
<dbReference type="Pfam" id="PF13291">
    <property type="entry name" value="ACT_4"/>
    <property type="match status" value="1"/>
</dbReference>
<dbReference type="Pfam" id="PF02824">
    <property type="entry name" value="TGS"/>
    <property type="match status" value="1"/>
</dbReference>
<evidence type="ECO:0000259" key="8">
    <source>
        <dbReference type="PROSITE" id="PS51880"/>
    </source>
</evidence>
<dbReference type="EMBL" id="BAABBO010000019">
    <property type="protein sequence ID" value="GAA3976533.1"/>
    <property type="molecule type" value="Genomic_DNA"/>
</dbReference>
<dbReference type="NCBIfam" id="NF008124">
    <property type="entry name" value="PRK10872.1"/>
    <property type="match status" value="1"/>
</dbReference>
<dbReference type="InterPro" id="IPR012676">
    <property type="entry name" value="TGS-like"/>
</dbReference>
<evidence type="ECO:0000256" key="3">
    <source>
        <dbReference type="ARBA" id="ARBA00029754"/>
    </source>
</evidence>
<dbReference type="CDD" id="cd01668">
    <property type="entry name" value="TGS_RSH"/>
    <property type="match status" value="1"/>
</dbReference>
<reference evidence="10" key="1">
    <citation type="journal article" date="2019" name="Int. J. Syst. Evol. Microbiol.">
        <title>The Global Catalogue of Microorganisms (GCM) 10K type strain sequencing project: providing services to taxonomists for standard genome sequencing and annotation.</title>
        <authorList>
            <consortium name="The Broad Institute Genomics Platform"/>
            <consortium name="The Broad Institute Genome Sequencing Center for Infectious Disease"/>
            <person name="Wu L."/>
            <person name="Ma J."/>
        </authorList>
    </citation>
    <scope>NUCLEOTIDE SEQUENCE [LARGE SCALE GENOMIC DNA]</scope>
    <source>
        <strain evidence="10">JCM 17555</strain>
    </source>
</reference>
<gene>
    <name evidence="9" type="primary">relA</name>
    <name evidence="9" type="ORF">GCM10022278_36760</name>
</gene>
<dbReference type="InterPro" id="IPR007685">
    <property type="entry name" value="RelA_SpoT"/>
</dbReference>
<dbReference type="NCBIfam" id="TIGR00691">
    <property type="entry name" value="spoT_relA"/>
    <property type="match status" value="1"/>
</dbReference>
<dbReference type="InterPro" id="IPR043519">
    <property type="entry name" value="NT_sf"/>
</dbReference>
<dbReference type="CDD" id="cd04876">
    <property type="entry name" value="ACT_RelA-SpoT"/>
    <property type="match status" value="1"/>
</dbReference>
<dbReference type="Pfam" id="PF04607">
    <property type="entry name" value="RelA_SpoT"/>
    <property type="match status" value="1"/>
</dbReference>
<comment type="caution">
    <text evidence="9">The sequence shown here is derived from an EMBL/GenBank/DDBJ whole genome shotgun (WGS) entry which is preliminary data.</text>
</comment>
<dbReference type="Gene3D" id="1.10.3210.10">
    <property type="entry name" value="Hypothetical protein af1432"/>
    <property type="match status" value="1"/>
</dbReference>
<dbReference type="PROSITE" id="PS51880">
    <property type="entry name" value="TGS"/>
    <property type="match status" value="1"/>
</dbReference>
<evidence type="ECO:0000256" key="2">
    <source>
        <dbReference type="ARBA" id="ARBA00025704"/>
    </source>
</evidence>
<dbReference type="InterPro" id="IPR045865">
    <property type="entry name" value="ACT-like_dom_sf"/>
</dbReference>
<feature type="domain" description="ACT" evidence="7">
    <location>
        <begin position="702"/>
        <end position="777"/>
    </location>
</feature>
<dbReference type="SMART" id="SM00954">
    <property type="entry name" value="RelA_SpoT"/>
    <property type="match status" value="1"/>
</dbReference>
<evidence type="ECO:0000256" key="4">
    <source>
        <dbReference type="ARBA" id="ARBA00032407"/>
    </source>
</evidence>
<dbReference type="SUPFAM" id="SSF55021">
    <property type="entry name" value="ACT-like"/>
    <property type="match status" value="1"/>
</dbReference>
<name>A0ABP7Q4P9_9GAMM</name>
<feature type="domain" description="TGS" evidence="8">
    <location>
        <begin position="420"/>
        <end position="481"/>
    </location>
</feature>
<evidence type="ECO:0000259" key="7">
    <source>
        <dbReference type="PROSITE" id="PS51671"/>
    </source>
</evidence>
<dbReference type="Gene3D" id="3.10.20.30">
    <property type="match status" value="1"/>
</dbReference>
<dbReference type="InterPro" id="IPR004095">
    <property type="entry name" value="TGS"/>
</dbReference>
<dbReference type="InterPro" id="IPR045600">
    <property type="entry name" value="RelA/SpoT_AH_RIS"/>
</dbReference>
<dbReference type="InterPro" id="IPR012675">
    <property type="entry name" value="Beta-grasp_dom_sf"/>
</dbReference>
<keyword evidence="10" id="KW-1185">Reference proteome</keyword>
<dbReference type="Gene3D" id="3.30.460.10">
    <property type="entry name" value="Beta Polymerase, domain 2"/>
    <property type="match status" value="1"/>
</dbReference>
<dbReference type="RefSeq" id="WP_344809236.1">
    <property type="nucleotide sequence ID" value="NZ_BAABBO010000019.1"/>
</dbReference>
<dbReference type="SUPFAM" id="SSF81301">
    <property type="entry name" value="Nucleotidyltransferase"/>
    <property type="match status" value="1"/>
</dbReference>
<dbReference type="Pfam" id="PF19296">
    <property type="entry name" value="RelA_AH_RIS"/>
    <property type="match status" value="1"/>
</dbReference>
<dbReference type="Proteomes" id="UP001501337">
    <property type="component" value="Unassembled WGS sequence"/>
</dbReference>
<comment type="pathway">
    <text evidence="2">Purine metabolism.</text>
</comment>
<dbReference type="CDD" id="cd05399">
    <property type="entry name" value="NT_Rel-Spo_like"/>
    <property type="match status" value="1"/>
</dbReference>
<dbReference type="PANTHER" id="PTHR21262:SF31">
    <property type="entry name" value="GTP PYROPHOSPHOKINASE"/>
    <property type="match status" value="1"/>
</dbReference>
<sequence>MVKVREDYPVGSNGRVDIPSWLEQLGRFTPVKDSAAILEACEVAQSLAEKAEVEGSRWSAESNSFLTGLEMAVILAELHLDSESIIAAILYRSVREKRITLQAVGKRFGSACEHLIEGVLQMAAISSLRHPLQGSVLGQTQNQVDNLRRMLVTMIDDVRVALIKLAERTCAIRAVKDAEPDKRHRVAREVFDIYAPLAHRLGIGQLKWELEDLSFRYLHESAYKKIAKQLDERRIDRQQYITEVIEALSKELKEQGVQADVDGRVKHIYSIWRKMHRKGIDFSQVYDIRAIRVLVPTIRDCYSVLGAVHSLWRHIPHEFDDYIANPKSNGYQSLHTAVAGPGNKVMEVQIRTHAMHQDAELGVCAHWLYKGTDLDQKSQSYEDKIAWLRQVLEWQEDLGDQTGETTHDLVEQWQNNFVSDRIYLFTPEGHVVDLPANSTPIDFAYKVHTEIGHCCRGAKVNGRIVPLNYKLKTGEQVQVLTSSQPKPSRDWLNPDLGYTQTSKARAKIAHWFRMQNREQHVESGAQLLHEMLKRFSVDSVSGDLLAKSLHFQSVEDLHAAIGAGDLKPMQVVQEAQSMLEARSPELDFDGRIPPKPGQQTRKASLLRALEEAGDSPRKRGKPARLEDHTQSIRILGVGNLLTHRASCCKPVPGDDIIGFITLGRGVSIHKQDCLNVLQLEAQEPNKIIEVSWGSAQETYPIDIEVEAYDRPGLLRDISNVLGNDRVNVLAVSTRSDKENSTATMRLTVEIESLGMLNKIFDRLRQVPNVIDTRRLKEA</sequence>
<dbReference type="Pfam" id="PF13328">
    <property type="entry name" value="HD_4"/>
    <property type="match status" value="1"/>
</dbReference>
<dbReference type="PANTHER" id="PTHR21262">
    <property type="entry name" value="GUANOSINE-3',5'-BIS DIPHOSPHATE 3'-PYROPHOSPHOHYDROLASE"/>
    <property type="match status" value="1"/>
</dbReference>
<proteinExistence type="inferred from homology"/>
<protein>
    <recommendedName>
        <fullName evidence="1">GTP pyrophosphokinase</fullName>
    </recommendedName>
    <alternativeName>
        <fullName evidence="4">(p)ppGpp synthase</fullName>
    </alternativeName>
    <alternativeName>
        <fullName evidence="3">ATP:GTP 3'-pyrophosphotransferase</fullName>
    </alternativeName>
    <alternativeName>
        <fullName evidence="5">ppGpp synthase I</fullName>
    </alternativeName>
</protein>
<dbReference type="SUPFAM" id="SSF109604">
    <property type="entry name" value="HD-domain/PDEase-like"/>
    <property type="match status" value="1"/>
</dbReference>
<evidence type="ECO:0000256" key="6">
    <source>
        <dbReference type="RuleBase" id="RU003847"/>
    </source>
</evidence>
<comment type="similarity">
    <text evidence="6">Belongs to the relA/spoT family.</text>
</comment>
<evidence type="ECO:0000256" key="5">
    <source>
        <dbReference type="ARBA" id="ARBA00033308"/>
    </source>
</evidence>